<dbReference type="EMBL" id="JAUSUB010000011">
    <property type="protein sequence ID" value="MDQ0270852.1"/>
    <property type="molecule type" value="Genomic_DNA"/>
</dbReference>
<name>A0ABU0AHY4_9BACI</name>
<feature type="domain" description="Histidine kinase" evidence="15">
    <location>
        <begin position="205"/>
        <end position="413"/>
    </location>
</feature>
<gene>
    <name evidence="17" type="ORF">J2S17_002738</name>
</gene>
<dbReference type="InterPro" id="IPR003660">
    <property type="entry name" value="HAMP_dom"/>
</dbReference>
<evidence type="ECO:0000256" key="2">
    <source>
        <dbReference type="ARBA" id="ARBA00004651"/>
    </source>
</evidence>
<accession>A0ABU0AHY4</accession>
<dbReference type="InterPro" id="IPR005467">
    <property type="entry name" value="His_kinase_dom"/>
</dbReference>
<evidence type="ECO:0000313" key="18">
    <source>
        <dbReference type="Proteomes" id="UP001238088"/>
    </source>
</evidence>
<dbReference type="PROSITE" id="PS50885">
    <property type="entry name" value="HAMP"/>
    <property type="match status" value="1"/>
</dbReference>
<dbReference type="SUPFAM" id="SSF47384">
    <property type="entry name" value="Homodimeric domain of signal transducing histidine kinase"/>
    <property type="match status" value="1"/>
</dbReference>
<proteinExistence type="predicted"/>
<dbReference type="InterPro" id="IPR003661">
    <property type="entry name" value="HisK_dim/P_dom"/>
</dbReference>
<feature type="transmembrane region" description="Helical" evidence="14">
    <location>
        <begin position="117"/>
        <end position="136"/>
    </location>
</feature>
<dbReference type="InterPro" id="IPR050428">
    <property type="entry name" value="TCS_sensor_his_kinase"/>
</dbReference>
<dbReference type="Pfam" id="PF00672">
    <property type="entry name" value="HAMP"/>
    <property type="match status" value="1"/>
</dbReference>
<evidence type="ECO:0000256" key="8">
    <source>
        <dbReference type="ARBA" id="ARBA00022741"/>
    </source>
</evidence>
<evidence type="ECO:0000256" key="4">
    <source>
        <dbReference type="ARBA" id="ARBA00022475"/>
    </source>
</evidence>
<dbReference type="PROSITE" id="PS50109">
    <property type="entry name" value="HIS_KIN"/>
    <property type="match status" value="1"/>
</dbReference>
<evidence type="ECO:0000256" key="14">
    <source>
        <dbReference type="SAM" id="Phobius"/>
    </source>
</evidence>
<keyword evidence="12" id="KW-0902">Two-component regulatory system</keyword>
<dbReference type="GO" id="GO:0016301">
    <property type="term" value="F:kinase activity"/>
    <property type="evidence" value="ECO:0007669"/>
    <property type="project" value="UniProtKB-KW"/>
</dbReference>
<evidence type="ECO:0000256" key="5">
    <source>
        <dbReference type="ARBA" id="ARBA00022553"/>
    </source>
</evidence>
<sequence>MILDSELERAKEEIERTAASFNESLESVPQDNLLNAYAPVDGMIRIVKENLDLKAPITASSSYKHKIKKEYFTNEVIKIIRNNDTYTFGSIPIILPDGEVANLQIAKSIEKTAENLMILRLVLIAVTLVAMVPVIISSRLLGNLIISPITSMIKTMAEIRQSGKFKRLSLKGKSGDELHEMGETFNHMIDLLEANFEKQKQFASNASHELKTPLTVIESYASLLKRRGKREPEIFAESIEAIHSEAIRMKDMTEQLLLLARHNEQWNIEWSNVDVTEFTQASARAFQNAYNRNIVVKSDSNPVIKTDEQKLKQLLFIFLDNARKYSEDDITVLIGEKDNVPFIRMTDSGIGISRDDLPKVFDRFYRVDKARSRKTGGVGLGLSLAKEIADAIDVDVELESIEGVGTTATLFFR</sequence>
<evidence type="ECO:0000313" key="17">
    <source>
        <dbReference type="EMBL" id="MDQ0270852.1"/>
    </source>
</evidence>
<dbReference type="SMART" id="SM00388">
    <property type="entry name" value="HisKA"/>
    <property type="match status" value="1"/>
</dbReference>
<dbReference type="Gene3D" id="3.30.565.10">
    <property type="entry name" value="Histidine kinase-like ATPase, C-terminal domain"/>
    <property type="match status" value="1"/>
</dbReference>
<dbReference type="InterPro" id="IPR004358">
    <property type="entry name" value="Sig_transdc_His_kin-like_C"/>
</dbReference>
<dbReference type="PANTHER" id="PTHR45436:SF5">
    <property type="entry name" value="SENSOR HISTIDINE KINASE TRCS"/>
    <property type="match status" value="1"/>
</dbReference>
<evidence type="ECO:0000256" key="6">
    <source>
        <dbReference type="ARBA" id="ARBA00022679"/>
    </source>
</evidence>
<dbReference type="CDD" id="cd00082">
    <property type="entry name" value="HisKA"/>
    <property type="match status" value="1"/>
</dbReference>
<keyword evidence="8" id="KW-0547">Nucleotide-binding</keyword>
<evidence type="ECO:0000256" key="9">
    <source>
        <dbReference type="ARBA" id="ARBA00022777"/>
    </source>
</evidence>
<dbReference type="InterPro" id="IPR036890">
    <property type="entry name" value="HATPase_C_sf"/>
</dbReference>
<dbReference type="SMART" id="SM00387">
    <property type="entry name" value="HATPase_c"/>
    <property type="match status" value="1"/>
</dbReference>
<protein>
    <recommendedName>
        <fullName evidence="3">histidine kinase</fullName>
        <ecNumber evidence="3">2.7.13.3</ecNumber>
    </recommendedName>
</protein>
<dbReference type="CDD" id="cd06225">
    <property type="entry name" value="HAMP"/>
    <property type="match status" value="1"/>
</dbReference>
<evidence type="ECO:0000256" key="7">
    <source>
        <dbReference type="ARBA" id="ARBA00022692"/>
    </source>
</evidence>
<dbReference type="InterPro" id="IPR003594">
    <property type="entry name" value="HATPase_dom"/>
</dbReference>
<dbReference type="Pfam" id="PF00512">
    <property type="entry name" value="HisKA"/>
    <property type="match status" value="1"/>
</dbReference>
<dbReference type="PRINTS" id="PR00344">
    <property type="entry name" value="BCTRLSENSOR"/>
</dbReference>
<keyword evidence="5" id="KW-0597">Phosphoprotein</keyword>
<keyword evidence="18" id="KW-1185">Reference proteome</keyword>
<keyword evidence="7 14" id="KW-0812">Transmembrane</keyword>
<evidence type="ECO:0000256" key="13">
    <source>
        <dbReference type="ARBA" id="ARBA00023136"/>
    </source>
</evidence>
<dbReference type="SMART" id="SM00304">
    <property type="entry name" value="HAMP"/>
    <property type="match status" value="1"/>
</dbReference>
<dbReference type="Proteomes" id="UP001238088">
    <property type="component" value="Unassembled WGS sequence"/>
</dbReference>
<keyword evidence="10" id="KW-0067">ATP-binding</keyword>
<dbReference type="Gene3D" id="1.10.287.130">
    <property type="match status" value="1"/>
</dbReference>
<comment type="caution">
    <text evidence="17">The sequence shown here is derived from an EMBL/GenBank/DDBJ whole genome shotgun (WGS) entry which is preliminary data.</text>
</comment>
<keyword evidence="9 17" id="KW-0418">Kinase</keyword>
<evidence type="ECO:0000256" key="12">
    <source>
        <dbReference type="ARBA" id="ARBA00023012"/>
    </source>
</evidence>
<evidence type="ECO:0000259" key="16">
    <source>
        <dbReference type="PROSITE" id="PS50885"/>
    </source>
</evidence>
<dbReference type="RefSeq" id="WP_307475611.1">
    <property type="nucleotide sequence ID" value="NZ_JAUSUB010000011.1"/>
</dbReference>
<comment type="catalytic activity">
    <reaction evidence="1">
        <text>ATP + protein L-histidine = ADP + protein N-phospho-L-histidine.</text>
        <dbReference type="EC" id="2.7.13.3"/>
    </reaction>
</comment>
<dbReference type="Pfam" id="PF02518">
    <property type="entry name" value="HATPase_c"/>
    <property type="match status" value="1"/>
</dbReference>
<keyword evidence="13 14" id="KW-0472">Membrane</keyword>
<evidence type="ECO:0000256" key="3">
    <source>
        <dbReference type="ARBA" id="ARBA00012438"/>
    </source>
</evidence>
<dbReference type="EC" id="2.7.13.3" evidence="3"/>
<dbReference type="Gene3D" id="6.10.340.10">
    <property type="match status" value="1"/>
</dbReference>
<dbReference type="InterPro" id="IPR036097">
    <property type="entry name" value="HisK_dim/P_sf"/>
</dbReference>
<evidence type="ECO:0000256" key="1">
    <source>
        <dbReference type="ARBA" id="ARBA00000085"/>
    </source>
</evidence>
<dbReference type="PANTHER" id="PTHR45436">
    <property type="entry name" value="SENSOR HISTIDINE KINASE YKOH"/>
    <property type="match status" value="1"/>
</dbReference>
<dbReference type="SUPFAM" id="SSF55874">
    <property type="entry name" value="ATPase domain of HSP90 chaperone/DNA topoisomerase II/histidine kinase"/>
    <property type="match status" value="1"/>
</dbReference>
<keyword evidence="4" id="KW-1003">Cell membrane</keyword>
<evidence type="ECO:0000256" key="11">
    <source>
        <dbReference type="ARBA" id="ARBA00022989"/>
    </source>
</evidence>
<organism evidence="17 18">
    <name type="scientific">Cytobacillus purgationiresistens</name>
    <dbReference type="NCBI Taxonomy" id="863449"/>
    <lineage>
        <taxon>Bacteria</taxon>
        <taxon>Bacillati</taxon>
        <taxon>Bacillota</taxon>
        <taxon>Bacilli</taxon>
        <taxon>Bacillales</taxon>
        <taxon>Bacillaceae</taxon>
        <taxon>Cytobacillus</taxon>
    </lineage>
</organism>
<reference evidence="17 18" key="1">
    <citation type="submission" date="2023-07" db="EMBL/GenBank/DDBJ databases">
        <title>Genomic Encyclopedia of Type Strains, Phase IV (KMG-IV): sequencing the most valuable type-strain genomes for metagenomic binning, comparative biology and taxonomic classification.</title>
        <authorList>
            <person name="Goeker M."/>
        </authorList>
    </citation>
    <scope>NUCLEOTIDE SEQUENCE [LARGE SCALE GENOMIC DNA]</scope>
    <source>
        <strain evidence="17 18">DSM 23494</strain>
    </source>
</reference>
<evidence type="ECO:0000256" key="10">
    <source>
        <dbReference type="ARBA" id="ARBA00022840"/>
    </source>
</evidence>
<keyword evidence="11 14" id="KW-1133">Transmembrane helix</keyword>
<feature type="domain" description="HAMP" evidence="16">
    <location>
        <begin position="143"/>
        <end position="197"/>
    </location>
</feature>
<evidence type="ECO:0000259" key="15">
    <source>
        <dbReference type="PROSITE" id="PS50109"/>
    </source>
</evidence>
<comment type="subcellular location">
    <subcellularLocation>
        <location evidence="2">Cell membrane</location>
        <topology evidence="2">Multi-pass membrane protein</topology>
    </subcellularLocation>
</comment>
<keyword evidence="6" id="KW-0808">Transferase</keyword>